<dbReference type="AlphaFoldDB" id="A0A6A6XVN1"/>
<evidence type="ECO:0000313" key="4">
    <source>
        <dbReference type="Proteomes" id="UP000799757"/>
    </source>
</evidence>
<dbReference type="EMBL" id="MU001758">
    <property type="protein sequence ID" value="KAF2799824.1"/>
    <property type="molecule type" value="Genomic_DNA"/>
</dbReference>
<feature type="domain" description="Transcription elongation factor Eaf N-terminal" evidence="2">
    <location>
        <begin position="19"/>
        <end position="128"/>
    </location>
</feature>
<feature type="compositionally biased region" description="Basic and acidic residues" evidence="1">
    <location>
        <begin position="334"/>
        <end position="343"/>
    </location>
</feature>
<name>A0A6A6XVN1_9PLEO</name>
<feature type="compositionally biased region" description="Basic and acidic residues" evidence="1">
    <location>
        <begin position="492"/>
        <end position="501"/>
    </location>
</feature>
<protein>
    <recommendedName>
        <fullName evidence="2">Transcription elongation factor Eaf N-terminal domain-containing protein</fullName>
    </recommendedName>
</protein>
<organism evidence="3 4">
    <name type="scientific">Melanomma pulvis-pyrius CBS 109.77</name>
    <dbReference type="NCBI Taxonomy" id="1314802"/>
    <lineage>
        <taxon>Eukaryota</taxon>
        <taxon>Fungi</taxon>
        <taxon>Dikarya</taxon>
        <taxon>Ascomycota</taxon>
        <taxon>Pezizomycotina</taxon>
        <taxon>Dothideomycetes</taxon>
        <taxon>Pleosporomycetidae</taxon>
        <taxon>Pleosporales</taxon>
        <taxon>Melanommataceae</taxon>
        <taxon>Melanomma</taxon>
    </lineage>
</organism>
<dbReference type="OrthoDB" id="125903at2759"/>
<feature type="region of interest" description="Disordered" evidence="1">
    <location>
        <begin position="236"/>
        <end position="559"/>
    </location>
</feature>
<accession>A0A6A6XVN1</accession>
<dbReference type="InterPro" id="IPR019194">
    <property type="entry name" value="Tscrpt_elong_fac_Eaf_N"/>
</dbReference>
<feature type="compositionally biased region" description="Low complexity" evidence="1">
    <location>
        <begin position="48"/>
        <end position="60"/>
    </location>
</feature>
<feature type="compositionally biased region" description="Polar residues" evidence="1">
    <location>
        <begin position="511"/>
        <end position="520"/>
    </location>
</feature>
<feature type="region of interest" description="Disordered" evidence="1">
    <location>
        <begin position="143"/>
        <end position="222"/>
    </location>
</feature>
<feature type="compositionally biased region" description="Polar residues" evidence="1">
    <location>
        <begin position="277"/>
        <end position="295"/>
    </location>
</feature>
<feature type="compositionally biased region" description="Acidic residues" evidence="1">
    <location>
        <begin position="475"/>
        <end position="491"/>
    </location>
</feature>
<evidence type="ECO:0000313" key="3">
    <source>
        <dbReference type="EMBL" id="KAF2799824.1"/>
    </source>
</evidence>
<feature type="region of interest" description="Disordered" evidence="1">
    <location>
        <begin position="29"/>
        <end position="60"/>
    </location>
</feature>
<feature type="compositionally biased region" description="Low complexity" evidence="1">
    <location>
        <begin position="354"/>
        <end position="374"/>
    </location>
</feature>
<feature type="compositionally biased region" description="Low complexity" evidence="1">
    <location>
        <begin position="238"/>
        <end position="249"/>
    </location>
</feature>
<reference evidence="3" key="1">
    <citation type="journal article" date="2020" name="Stud. Mycol.">
        <title>101 Dothideomycetes genomes: a test case for predicting lifestyles and emergence of pathogens.</title>
        <authorList>
            <person name="Haridas S."/>
            <person name="Albert R."/>
            <person name="Binder M."/>
            <person name="Bloem J."/>
            <person name="Labutti K."/>
            <person name="Salamov A."/>
            <person name="Andreopoulos B."/>
            <person name="Baker S."/>
            <person name="Barry K."/>
            <person name="Bills G."/>
            <person name="Bluhm B."/>
            <person name="Cannon C."/>
            <person name="Castanera R."/>
            <person name="Culley D."/>
            <person name="Daum C."/>
            <person name="Ezra D."/>
            <person name="Gonzalez J."/>
            <person name="Henrissat B."/>
            <person name="Kuo A."/>
            <person name="Liang C."/>
            <person name="Lipzen A."/>
            <person name="Lutzoni F."/>
            <person name="Magnuson J."/>
            <person name="Mondo S."/>
            <person name="Nolan M."/>
            <person name="Ohm R."/>
            <person name="Pangilinan J."/>
            <person name="Park H.-J."/>
            <person name="Ramirez L."/>
            <person name="Alfaro M."/>
            <person name="Sun H."/>
            <person name="Tritt A."/>
            <person name="Yoshinaga Y."/>
            <person name="Zwiers L.-H."/>
            <person name="Turgeon B."/>
            <person name="Goodwin S."/>
            <person name="Spatafora J."/>
            <person name="Crous P."/>
            <person name="Grigoriev I."/>
        </authorList>
    </citation>
    <scope>NUCLEOTIDE SEQUENCE</scope>
    <source>
        <strain evidence="3">CBS 109.77</strain>
    </source>
</reference>
<gene>
    <name evidence="3" type="ORF">K505DRAFT_404443</name>
</gene>
<evidence type="ECO:0000259" key="2">
    <source>
        <dbReference type="Pfam" id="PF09816"/>
    </source>
</evidence>
<keyword evidence="4" id="KW-1185">Reference proteome</keyword>
<feature type="compositionally biased region" description="Low complexity" evidence="1">
    <location>
        <begin position="315"/>
        <end position="333"/>
    </location>
</feature>
<dbReference type="Pfam" id="PF09816">
    <property type="entry name" value="EAF"/>
    <property type="match status" value="1"/>
</dbReference>
<dbReference type="Proteomes" id="UP000799757">
    <property type="component" value="Unassembled WGS sequence"/>
</dbReference>
<feature type="compositionally biased region" description="Polar residues" evidence="1">
    <location>
        <begin position="201"/>
        <end position="219"/>
    </location>
</feature>
<proteinExistence type="predicted"/>
<evidence type="ECO:0000256" key="1">
    <source>
        <dbReference type="SAM" id="MobiDB-lite"/>
    </source>
</evidence>
<sequence>MASPMVEGRVDPHKKALFSLHISDRIAKKDGDTQTGGYSGVKYNHKPSQTTSTRTTTLTSSSNHAYALTLSDNHPGRDKDKQTQKDVFHFTGQKTPAKSTYVLVFDPSSQKATLEPLSDTYTFNLSTKNKTDISSTYPKIYPRKANSKIDGSQDNEVGDEELFDTGGTGDGETGDPDPDNPYDFRHFIGAVGGKEKGGNESEYNQSSPDYRTGTGSAMNTPLMGARKPVVANANANLSSISGSGSSSAKPKTKSKINVQPPKPRKRKEMDVDPLMSKKSNSSTAKKQTPQQSTPTVRLDRRASTHPKVGSSTNTANASRKAASKPAPVSSSKIKSAEIVHSSDDSDLDAEGSATSSPPRSTHTHTQSHTQRSPSPIQHSSDEDAYDNDNGGGGGLEIEVPDARPAKPRTALASLGLGQTLGLGGLGYLKSPDPARGPISLASAANSVEGSPDARGFGTQDGDTFDFGVIGANSGSDDDEDGYAEEDDDEEEGGRRRDRDGDVEPMDLGPPATTQTQTQSLGARKMSVGGAAPEEDEEDPLYKEMLEGLAGDSSEESEEE</sequence>